<feature type="transmembrane region" description="Helical" evidence="1">
    <location>
        <begin position="101"/>
        <end position="122"/>
    </location>
</feature>
<dbReference type="NCBIfam" id="NF037970">
    <property type="entry name" value="vanZ_1"/>
    <property type="match status" value="1"/>
</dbReference>
<feature type="domain" description="VanZ-like" evidence="2">
    <location>
        <begin position="38"/>
        <end position="120"/>
    </location>
</feature>
<dbReference type="PANTHER" id="PTHR28008">
    <property type="entry name" value="DOMAIN PROTEIN, PUTATIVE (AFU_ORTHOLOGUE AFUA_3G10980)-RELATED"/>
    <property type="match status" value="1"/>
</dbReference>
<dbReference type="InterPro" id="IPR006976">
    <property type="entry name" value="VanZ-like"/>
</dbReference>
<keyword evidence="1" id="KW-0472">Membrane</keyword>
<name>A0A512BJ14_9BACT</name>
<dbReference type="EMBL" id="BJYT01000034">
    <property type="protein sequence ID" value="GEO11943.1"/>
    <property type="molecule type" value="Genomic_DNA"/>
</dbReference>
<dbReference type="Pfam" id="PF04892">
    <property type="entry name" value="VanZ"/>
    <property type="match status" value="1"/>
</dbReference>
<accession>A0A512BJ14</accession>
<reference evidence="3 4" key="1">
    <citation type="submission" date="2019-07" db="EMBL/GenBank/DDBJ databases">
        <title>Whole genome shotgun sequence of Segetibacter aerophilus NBRC 106135.</title>
        <authorList>
            <person name="Hosoyama A."/>
            <person name="Uohara A."/>
            <person name="Ohji S."/>
            <person name="Ichikawa N."/>
        </authorList>
    </citation>
    <scope>NUCLEOTIDE SEQUENCE [LARGE SCALE GENOMIC DNA]</scope>
    <source>
        <strain evidence="3 4">NBRC 106135</strain>
    </source>
</reference>
<feature type="transmembrane region" description="Helical" evidence="1">
    <location>
        <begin position="71"/>
        <end position="89"/>
    </location>
</feature>
<organism evidence="3 4">
    <name type="scientific">Segetibacter aerophilus</name>
    <dbReference type="NCBI Taxonomy" id="670293"/>
    <lineage>
        <taxon>Bacteria</taxon>
        <taxon>Pseudomonadati</taxon>
        <taxon>Bacteroidota</taxon>
        <taxon>Chitinophagia</taxon>
        <taxon>Chitinophagales</taxon>
        <taxon>Chitinophagaceae</taxon>
        <taxon>Segetibacter</taxon>
    </lineage>
</organism>
<keyword evidence="1" id="KW-1133">Transmembrane helix</keyword>
<feature type="transmembrane region" description="Helical" evidence="1">
    <location>
        <begin position="5"/>
        <end position="22"/>
    </location>
</feature>
<evidence type="ECO:0000256" key="1">
    <source>
        <dbReference type="SAM" id="Phobius"/>
    </source>
</evidence>
<protein>
    <recommendedName>
        <fullName evidence="2">VanZ-like domain-containing protein</fullName>
    </recommendedName>
</protein>
<dbReference type="OrthoDB" id="1524985at2"/>
<evidence type="ECO:0000313" key="3">
    <source>
        <dbReference type="EMBL" id="GEO11943.1"/>
    </source>
</evidence>
<comment type="caution">
    <text evidence="3">The sequence shown here is derived from an EMBL/GenBank/DDBJ whole genome shotgun (WGS) entry which is preliminary data.</text>
</comment>
<dbReference type="PANTHER" id="PTHR28008:SF1">
    <property type="entry name" value="DOMAIN PROTEIN, PUTATIVE (AFU_ORTHOLOGUE AFUA_3G10980)-RELATED"/>
    <property type="match status" value="1"/>
</dbReference>
<gene>
    <name evidence="3" type="ORF">SAE01_44390</name>
</gene>
<keyword evidence="1" id="KW-0812">Transmembrane</keyword>
<sequence>MRFSLFLPGIIWFIISAILLALPGSDLPHSDFFDIPFFDKYVHLTMFLLLTAAFCYPFIFSSFSEPVIKSWFLKIVGFAVLYGIAMEFVQKYLVYGRSFDLIDIVFDTLGSLAGLALITLYYSKKIGPNRNRGRNQN</sequence>
<evidence type="ECO:0000259" key="2">
    <source>
        <dbReference type="Pfam" id="PF04892"/>
    </source>
</evidence>
<dbReference type="AlphaFoldDB" id="A0A512BJ14"/>
<proteinExistence type="predicted"/>
<dbReference type="Proteomes" id="UP000321513">
    <property type="component" value="Unassembled WGS sequence"/>
</dbReference>
<keyword evidence="4" id="KW-1185">Reference proteome</keyword>
<evidence type="ECO:0000313" key="4">
    <source>
        <dbReference type="Proteomes" id="UP000321513"/>
    </source>
</evidence>
<dbReference type="RefSeq" id="WP_147206071.1">
    <property type="nucleotide sequence ID" value="NZ_BJYT01000034.1"/>
</dbReference>
<feature type="transmembrane region" description="Helical" evidence="1">
    <location>
        <begin position="42"/>
        <end position="59"/>
    </location>
</feature>